<proteinExistence type="predicted"/>
<dbReference type="Proteomes" id="UP000673691">
    <property type="component" value="Unassembled WGS sequence"/>
</dbReference>
<feature type="non-terminal residue" evidence="2">
    <location>
        <position position="1"/>
    </location>
</feature>
<gene>
    <name evidence="2" type="ORF">BJ554DRAFT_1507</name>
</gene>
<evidence type="ECO:0000313" key="2">
    <source>
        <dbReference type="EMBL" id="KAG5458292.1"/>
    </source>
</evidence>
<feature type="region of interest" description="Disordered" evidence="1">
    <location>
        <begin position="69"/>
        <end position="104"/>
    </location>
</feature>
<comment type="caution">
    <text evidence="2">The sequence shown here is derived from an EMBL/GenBank/DDBJ whole genome shotgun (WGS) entry which is preliminary data.</text>
</comment>
<organism evidence="2 3">
    <name type="scientific">Olpidium bornovanus</name>
    <dbReference type="NCBI Taxonomy" id="278681"/>
    <lineage>
        <taxon>Eukaryota</taxon>
        <taxon>Fungi</taxon>
        <taxon>Fungi incertae sedis</taxon>
        <taxon>Olpidiomycota</taxon>
        <taxon>Olpidiomycotina</taxon>
        <taxon>Olpidiomycetes</taxon>
        <taxon>Olpidiales</taxon>
        <taxon>Olpidiaceae</taxon>
        <taxon>Olpidium</taxon>
    </lineage>
</organism>
<dbReference type="AlphaFoldDB" id="A0A8H7ZRY9"/>
<dbReference type="EMBL" id="JAEFCI010008711">
    <property type="protein sequence ID" value="KAG5458292.1"/>
    <property type="molecule type" value="Genomic_DNA"/>
</dbReference>
<sequence length="267" mass="28175">FPRVLTATAAALRAAPRCKNAESKEKSEVAKTLRALPAFTCTTVAHPGEIPVEVFELDPQLLSEVRNSNPAVAIPPPAPPAKRSSGRTELPLPPGKVRDGVGRGGGEEEIAKYNAAQIPSEGAGEFALALVGSGGESSAKGLADADAEREPSASGALEVMRQARRAVEEMERLLETRHGRALGASAVTANTVAYLCQRREAATVRCILAHEARIRAVVERLIAEVVRPCCDADAEQEAARGLAEKAANLFGEMRNAVDWPFPEGGGR</sequence>
<evidence type="ECO:0000313" key="3">
    <source>
        <dbReference type="Proteomes" id="UP000673691"/>
    </source>
</evidence>
<keyword evidence="3" id="KW-1185">Reference proteome</keyword>
<evidence type="ECO:0000256" key="1">
    <source>
        <dbReference type="SAM" id="MobiDB-lite"/>
    </source>
</evidence>
<reference evidence="2 3" key="1">
    <citation type="journal article" name="Sci. Rep.">
        <title>Genome-scale phylogenetic analyses confirm Olpidium as the closest living zoosporic fungus to the non-flagellated, terrestrial fungi.</title>
        <authorList>
            <person name="Chang Y."/>
            <person name="Rochon D."/>
            <person name="Sekimoto S."/>
            <person name="Wang Y."/>
            <person name="Chovatia M."/>
            <person name="Sandor L."/>
            <person name="Salamov A."/>
            <person name="Grigoriev I.V."/>
            <person name="Stajich J.E."/>
            <person name="Spatafora J.W."/>
        </authorList>
    </citation>
    <scope>NUCLEOTIDE SEQUENCE [LARGE SCALE GENOMIC DNA]</scope>
    <source>
        <strain evidence="2">S191</strain>
    </source>
</reference>
<protein>
    <submittedName>
        <fullName evidence="2">Uncharacterized protein</fullName>
    </submittedName>
</protein>
<accession>A0A8H7ZRY9</accession>
<name>A0A8H7ZRY9_9FUNG</name>